<comment type="caution">
    <text evidence="2">The sequence shown here is derived from an EMBL/GenBank/DDBJ whole genome shotgun (WGS) entry which is preliminary data.</text>
</comment>
<proteinExistence type="predicted"/>
<dbReference type="RefSeq" id="WP_067522585.1">
    <property type="nucleotide sequence ID" value="NZ_JABELX010000004.1"/>
</dbReference>
<evidence type="ECO:0000313" key="3">
    <source>
        <dbReference type="Proteomes" id="UP000586827"/>
    </source>
</evidence>
<protein>
    <submittedName>
        <fullName evidence="2">Uncharacterized protein</fullName>
    </submittedName>
</protein>
<name>A0A849BWK1_9NOCA</name>
<reference evidence="2 3" key="1">
    <citation type="submission" date="2020-05" db="EMBL/GenBank/DDBJ databases">
        <title>MicrobeNet Type strains.</title>
        <authorList>
            <person name="Nicholson A.C."/>
        </authorList>
    </citation>
    <scope>NUCLEOTIDE SEQUENCE [LARGE SCALE GENOMIC DNA]</scope>
    <source>
        <strain evidence="2 3">JCM 3224</strain>
    </source>
</reference>
<organism evidence="2 3">
    <name type="scientific">Nocardia uniformis</name>
    <dbReference type="NCBI Taxonomy" id="53432"/>
    <lineage>
        <taxon>Bacteria</taxon>
        <taxon>Bacillati</taxon>
        <taxon>Actinomycetota</taxon>
        <taxon>Actinomycetes</taxon>
        <taxon>Mycobacteriales</taxon>
        <taxon>Nocardiaceae</taxon>
        <taxon>Nocardia</taxon>
    </lineage>
</organism>
<evidence type="ECO:0000313" key="2">
    <source>
        <dbReference type="EMBL" id="NNH70624.1"/>
    </source>
</evidence>
<feature type="transmembrane region" description="Helical" evidence="1">
    <location>
        <begin position="12"/>
        <end position="33"/>
    </location>
</feature>
<gene>
    <name evidence="2" type="ORF">HLB23_12245</name>
</gene>
<feature type="transmembrane region" description="Helical" evidence="1">
    <location>
        <begin position="39"/>
        <end position="60"/>
    </location>
</feature>
<keyword evidence="3" id="KW-1185">Reference proteome</keyword>
<keyword evidence="1" id="KW-0472">Membrane</keyword>
<sequence>MAWNKRNRQLHRLLSIIFTTTVVIAFIGATVGLTETAVWLFYLPLLPLFLLMGTGLYMFVEPYRKRRRANRPNPVGQH</sequence>
<dbReference type="AlphaFoldDB" id="A0A849BWK1"/>
<dbReference type="EMBL" id="JABELX010000004">
    <property type="protein sequence ID" value="NNH70624.1"/>
    <property type="molecule type" value="Genomic_DNA"/>
</dbReference>
<evidence type="ECO:0000256" key="1">
    <source>
        <dbReference type="SAM" id="Phobius"/>
    </source>
</evidence>
<dbReference type="Proteomes" id="UP000586827">
    <property type="component" value="Unassembled WGS sequence"/>
</dbReference>
<keyword evidence="1" id="KW-1133">Transmembrane helix</keyword>
<accession>A0A849BWK1</accession>
<keyword evidence="1" id="KW-0812">Transmembrane</keyword>